<name>A0ACC6MGB0_MYCPF</name>
<dbReference type="Proteomes" id="UP001289645">
    <property type="component" value="Unassembled WGS sequence"/>
</dbReference>
<reference evidence="1 2" key="1">
    <citation type="journal article" date="2021" name="Chemosphere">
        <title>Bioballs carrying a syntrophic Rhodococcus and Mycolicibacterium consortium for simultaneous sorption and biodegradation of fuel oil in contaminated freshwater.</title>
        <authorList>
            <person name="Naloka K."/>
            <person name="Polrit D."/>
            <person name="Muangchinda C."/>
            <person name="Thoetkiattikul H."/>
            <person name="Pinyakong O."/>
        </authorList>
    </citation>
    <scope>NUCLEOTIDE SEQUENCE [LARGE SCALE GENOMIC DNA]</scope>
    <source>
        <strain evidence="1 2">J101</strain>
    </source>
</reference>
<protein>
    <submittedName>
        <fullName evidence="1">Uncharacterized protein</fullName>
    </submittedName>
</protein>
<gene>
    <name evidence="1" type="ORF">OHX15_09685</name>
</gene>
<accession>A0ACC6MGB0</accession>
<keyword evidence="2" id="KW-1185">Reference proteome</keyword>
<organism evidence="1 2">
    <name type="scientific">Mycolicibacterium parafortuitum</name>
    <name type="common">Mycobacterium parafortuitum</name>
    <dbReference type="NCBI Taxonomy" id="39692"/>
    <lineage>
        <taxon>Bacteria</taxon>
        <taxon>Bacillati</taxon>
        <taxon>Actinomycetota</taxon>
        <taxon>Actinomycetes</taxon>
        <taxon>Mycobacteriales</taxon>
        <taxon>Mycobacteriaceae</taxon>
        <taxon>Mycolicibacterium</taxon>
    </lineage>
</organism>
<dbReference type="EMBL" id="JAOXLN010000008">
    <property type="protein sequence ID" value="MDZ5085656.1"/>
    <property type="molecule type" value="Genomic_DNA"/>
</dbReference>
<comment type="caution">
    <text evidence="1">The sequence shown here is derived from an EMBL/GenBank/DDBJ whole genome shotgun (WGS) entry which is preliminary data.</text>
</comment>
<evidence type="ECO:0000313" key="2">
    <source>
        <dbReference type="Proteomes" id="UP001289645"/>
    </source>
</evidence>
<proteinExistence type="predicted"/>
<sequence length="302" mass="31509">MHNPPEPSSELNMAALPMEGPLNYPMPPSGPPELDYPGHRPPRRRGAPWLWLFLAIAVVIIVVLSVIVIAQFNSDDPTPPASAQSAPPVQPAPQPSVGAPGPSVAGTSMTCDGYTASVDETSQPGWHATINRFGLAYAAPPDWTVAECGVRTGWAKPCPQGQCVVREIGAVSTVANPVCPKQNLAMAGVTGSAHQDITAALDEEAQTVPLIYSQGDVVPDVEFGPVREFLIGSSPAVQRVATVTGIAADECNGSRAFHSMVVTTVPGVEGSVVFLISLREGATASPKPGVIDEMVRTLRSPA</sequence>
<evidence type="ECO:0000313" key="1">
    <source>
        <dbReference type="EMBL" id="MDZ5085656.1"/>
    </source>
</evidence>